<dbReference type="InterPro" id="IPR013825">
    <property type="entry name" value="Topo_IA_cen_sub2"/>
</dbReference>
<dbReference type="Gene3D" id="2.70.20.10">
    <property type="entry name" value="Topoisomerase I, domain 3"/>
    <property type="match status" value="1"/>
</dbReference>
<evidence type="ECO:0000259" key="12">
    <source>
        <dbReference type="PROSITE" id="PS52039"/>
    </source>
</evidence>
<proteinExistence type="inferred from homology"/>
<dbReference type="SUPFAM" id="SSF56712">
    <property type="entry name" value="Prokaryotic type I DNA topoisomerase"/>
    <property type="match status" value="1"/>
</dbReference>
<dbReference type="Gene3D" id="1.10.290.10">
    <property type="entry name" value="Topoisomerase I, domain 4"/>
    <property type="match status" value="1"/>
</dbReference>
<evidence type="ECO:0000313" key="13">
    <source>
        <dbReference type="EMBL" id="KAK6156318.1"/>
    </source>
</evidence>
<comment type="caution">
    <text evidence="13">The sequence shown here is derived from an EMBL/GenBank/DDBJ whole genome shotgun (WGS) entry which is preliminary data.</text>
</comment>
<evidence type="ECO:0000259" key="10">
    <source>
        <dbReference type="PROSITE" id="PS50234"/>
    </source>
</evidence>
<dbReference type="NCBIfam" id="TIGR01051">
    <property type="entry name" value="topA_bact"/>
    <property type="match status" value="1"/>
</dbReference>
<dbReference type="InterPro" id="IPR023405">
    <property type="entry name" value="Topo_IA_core_domain"/>
</dbReference>
<dbReference type="PANTHER" id="PTHR42785:SF1">
    <property type="entry name" value="DNA TOPOISOMERASE"/>
    <property type="match status" value="1"/>
</dbReference>
<dbReference type="Gene3D" id="1.10.460.10">
    <property type="entry name" value="Topoisomerase I, domain 2"/>
    <property type="match status" value="1"/>
</dbReference>
<dbReference type="CDD" id="cd00186">
    <property type="entry name" value="TOP1Ac"/>
    <property type="match status" value="1"/>
</dbReference>
<dbReference type="Pfam" id="PF13368">
    <property type="entry name" value="Toprim_C_rpt"/>
    <property type="match status" value="2"/>
</dbReference>
<dbReference type="Pfam" id="PF14624">
    <property type="entry name" value="Vwaint"/>
    <property type="match status" value="1"/>
</dbReference>
<dbReference type="CDD" id="cd03363">
    <property type="entry name" value="TOPRIM_TopoIA_TopoI"/>
    <property type="match status" value="1"/>
</dbReference>
<evidence type="ECO:0000256" key="8">
    <source>
        <dbReference type="ARBA" id="ARBA00023235"/>
    </source>
</evidence>
<comment type="catalytic activity">
    <reaction evidence="1">
        <text>ATP-independent breakage of single-stranded DNA, followed by passage and rejoining.</text>
        <dbReference type="EC" id="5.6.2.1"/>
    </reaction>
</comment>
<keyword evidence="4" id="KW-0479">Metal-binding</keyword>
<feature type="region of interest" description="Disordered" evidence="9">
    <location>
        <begin position="150"/>
        <end position="297"/>
    </location>
</feature>
<dbReference type="InterPro" id="IPR036465">
    <property type="entry name" value="vWFA_dom_sf"/>
</dbReference>
<evidence type="ECO:0000256" key="3">
    <source>
        <dbReference type="ARBA" id="ARBA00012891"/>
    </source>
</evidence>
<feature type="compositionally biased region" description="Polar residues" evidence="9">
    <location>
        <begin position="196"/>
        <end position="241"/>
    </location>
</feature>
<dbReference type="HAMAP" id="MF_00952">
    <property type="entry name" value="Topoisom_1_prok"/>
    <property type="match status" value="1"/>
</dbReference>
<dbReference type="PROSITE" id="PS52039">
    <property type="entry name" value="TOPO_IA_2"/>
    <property type="match status" value="1"/>
</dbReference>
<dbReference type="Proteomes" id="UP001318860">
    <property type="component" value="Unassembled WGS sequence"/>
</dbReference>
<feature type="domain" description="Topo IA-type catalytic" evidence="12">
    <location>
        <begin position="442"/>
        <end position="893"/>
    </location>
</feature>
<evidence type="ECO:0000256" key="4">
    <source>
        <dbReference type="ARBA" id="ARBA00022723"/>
    </source>
</evidence>
<dbReference type="SMART" id="SM00437">
    <property type="entry name" value="TOP1Ac"/>
    <property type="match status" value="1"/>
</dbReference>
<dbReference type="InterPro" id="IPR003601">
    <property type="entry name" value="Topo_IA_2"/>
</dbReference>
<dbReference type="InterPro" id="IPR006171">
    <property type="entry name" value="TOPRIM_dom"/>
</dbReference>
<accession>A0ABR0XAZ2</accession>
<dbReference type="SUPFAM" id="SSF53300">
    <property type="entry name" value="vWA-like"/>
    <property type="match status" value="1"/>
</dbReference>
<dbReference type="InterPro" id="IPR003602">
    <property type="entry name" value="Topo_IA_DNA-bd_dom"/>
</dbReference>
<keyword evidence="6" id="KW-0799">Topoisomerase</keyword>
<feature type="compositionally biased region" description="Low complexity" evidence="9">
    <location>
        <begin position="244"/>
        <end position="269"/>
    </location>
</feature>
<evidence type="ECO:0000259" key="11">
    <source>
        <dbReference type="PROSITE" id="PS50880"/>
    </source>
</evidence>
<comment type="similarity">
    <text evidence="2">Belongs to the type IA topoisomerase family.</text>
</comment>
<dbReference type="InterPro" id="IPR013824">
    <property type="entry name" value="Topo_IA_cen_sub1"/>
</dbReference>
<evidence type="ECO:0000256" key="5">
    <source>
        <dbReference type="ARBA" id="ARBA00022842"/>
    </source>
</evidence>
<dbReference type="InterPro" id="IPR028612">
    <property type="entry name" value="Topoisom_1_IA"/>
</dbReference>
<protein>
    <recommendedName>
        <fullName evidence="3">DNA topoisomerase</fullName>
        <ecNumber evidence="3">5.6.2.1</ecNumber>
    </recommendedName>
</protein>
<evidence type="ECO:0000256" key="2">
    <source>
        <dbReference type="ARBA" id="ARBA00009446"/>
    </source>
</evidence>
<dbReference type="CDD" id="cd01466">
    <property type="entry name" value="vWA_C3HC4_type"/>
    <property type="match status" value="1"/>
</dbReference>
<dbReference type="InterPro" id="IPR023406">
    <property type="entry name" value="Topo_IA_AS"/>
</dbReference>
<evidence type="ECO:0000256" key="9">
    <source>
        <dbReference type="SAM" id="MobiDB-lite"/>
    </source>
</evidence>
<feature type="compositionally biased region" description="Polar residues" evidence="9">
    <location>
        <begin position="284"/>
        <end position="294"/>
    </location>
</feature>
<dbReference type="Pfam" id="PF01131">
    <property type="entry name" value="Topoisom_bac"/>
    <property type="match status" value="1"/>
</dbReference>
<dbReference type="InterPro" id="IPR013826">
    <property type="entry name" value="Topo_IA_cen_sub3"/>
</dbReference>
<dbReference type="PROSITE" id="PS50234">
    <property type="entry name" value="VWFA"/>
    <property type="match status" value="1"/>
</dbReference>
<dbReference type="SMART" id="SM00436">
    <property type="entry name" value="TOP1Bc"/>
    <property type="match status" value="1"/>
</dbReference>
<evidence type="ECO:0000256" key="1">
    <source>
        <dbReference type="ARBA" id="ARBA00000213"/>
    </source>
</evidence>
<dbReference type="InterPro" id="IPR025589">
    <property type="entry name" value="Toprim_C_rpt"/>
</dbReference>
<keyword evidence="5" id="KW-0460">Magnesium</keyword>
<dbReference type="PANTHER" id="PTHR42785">
    <property type="entry name" value="DNA TOPOISOMERASE, TYPE IA, CORE"/>
    <property type="match status" value="1"/>
</dbReference>
<evidence type="ECO:0000256" key="6">
    <source>
        <dbReference type="ARBA" id="ARBA00023029"/>
    </source>
</evidence>
<keyword evidence="14" id="KW-1185">Reference proteome</keyword>
<dbReference type="InterPro" id="IPR032838">
    <property type="entry name" value="Vwaint_dom"/>
</dbReference>
<dbReference type="SMART" id="SM00493">
    <property type="entry name" value="TOPRIM"/>
    <property type="match status" value="1"/>
</dbReference>
<dbReference type="InterPro" id="IPR002035">
    <property type="entry name" value="VWF_A"/>
</dbReference>
<dbReference type="PRINTS" id="PR00417">
    <property type="entry name" value="PRTPISMRASEI"/>
</dbReference>
<dbReference type="Gene3D" id="3.40.50.140">
    <property type="match status" value="1"/>
</dbReference>
<keyword evidence="8" id="KW-0413">Isomerase</keyword>
<dbReference type="Pfam" id="PF01751">
    <property type="entry name" value="Toprim"/>
    <property type="match status" value="1"/>
</dbReference>
<feature type="domain" description="Toprim" evidence="11">
    <location>
        <begin position="311"/>
        <end position="426"/>
    </location>
</feature>
<dbReference type="EMBL" id="JABTTQ020000005">
    <property type="protein sequence ID" value="KAK6156318.1"/>
    <property type="molecule type" value="Genomic_DNA"/>
</dbReference>
<organism evidence="13 14">
    <name type="scientific">Rehmannia glutinosa</name>
    <name type="common">Chinese foxglove</name>
    <dbReference type="NCBI Taxonomy" id="99300"/>
    <lineage>
        <taxon>Eukaryota</taxon>
        <taxon>Viridiplantae</taxon>
        <taxon>Streptophyta</taxon>
        <taxon>Embryophyta</taxon>
        <taxon>Tracheophyta</taxon>
        <taxon>Spermatophyta</taxon>
        <taxon>Magnoliopsida</taxon>
        <taxon>eudicotyledons</taxon>
        <taxon>Gunneridae</taxon>
        <taxon>Pentapetalae</taxon>
        <taxon>asterids</taxon>
        <taxon>lamiids</taxon>
        <taxon>Lamiales</taxon>
        <taxon>Orobanchaceae</taxon>
        <taxon>Rehmannieae</taxon>
        <taxon>Rehmannia</taxon>
    </lineage>
</organism>
<evidence type="ECO:0000313" key="14">
    <source>
        <dbReference type="Proteomes" id="UP001318860"/>
    </source>
</evidence>
<dbReference type="Gene3D" id="3.40.50.410">
    <property type="entry name" value="von Willebrand factor, type A domain"/>
    <property type="match status" value="1"/>
</dbReference>
<gene>
    <name evidence="13" type="ORF">DH2020_010566</name>
</gene>
<dbReference type="InterPro" id="IPR013497">
    <property type="entry name" value="Topo_IA_cen"/>
</dbReference>
<dbReference type="PROSITE" id="PS00396">
    <property type="entry name" value="TOPO_IA_1"/>
    <property type="match status" value="1"/>
</dbReference>
<dbReference type="InterPro" id="IPR034149">
    <property type="entry name" value="TOPRIM_TopoI"/>
</dbReference>
<feature type="domain" description="VWFA" evidence="10">
    <location>
        <begin position="1248"/>
        <end position="1445"/>
    </location>
</feature>
<keyword evidence="7" id="KW-0238">DNA-binding</keyword>
<reference evidence="13 14" key="1">
    <citation type="journal article" date="2021" name="Comput. Struct. Biotechnol. J.">
        <title>De novo genome assembly of the potent medicinal plant Rehmannia glutinosa using nanopore technology.</title>
        <authorList>
            <person name="Ma L."/>
            <person name="Dong C."/>
            <person name="Song C."/>
            <person name="Wang X."/>
            <person name="Zheng X."/>
            <person name="Niu Y."/>
            <person name="Chen S."/>
            <person name="Feng W."/>
        </authorList>
    </citation>
    <scope>NUCLEOTIDE SEQUENCE [LARGE SCALE GENOMIC DNA]</scope>
    <source>
        <strain evidence="13">DH-2019</strain>
    </source>
</reference>
<dbReference type="InterPro" id="IPR000380">
    <property type="entry name" value="Topo_IA"/>
</dbReference>
<dbReference type="EC" id="5.6.2.1" evidence="3"/>
<dbReference type="SMART" id="SM00327">
    <property type="entry name" value="VWA"/>
    <property type="match status" value="1"/>
</dbReference>
<evidence type="ECO:0000256" key="7">
    <source>
        <dbReference type="ARBA" id="ARBA00023125"/>
    </source>
</evidence>
<name>A0ABR0XAZ2_REHGL</name>
<sequence length="1723" mass="190309">MDLQIKHAVVGKVIGMTWSRGQVNQNRAFKSYPRNCLKCSSANAEYLEHYPPRVRIPCALRIKFERKIHPLRSHADAPYSYSAFRVRSPFGCGGSERIDLFKQFSKNRKGQQAFAARKGNAKSTEELTSSSAEGKAAALEDVSLNGQIVKDNVNSSVNNSRQTPKGKEKVKQQSKSKKKQNQSSSVSAPIDAGDMPNSSGKISQAKQIKNNKSKQSPISSEINLMSSTPTEVVDSNITTKNIPKKATGSSTKKGKSNTKASSLLSSLMKSSKEPTGQSDDKVSVGQNSCLNSKTKPGGQKAWCQLYPPITKSVVVVESATKAKVIQGYLGEMYEVLPSYGHVRDLAARSGSVRPDDDFSMVWEVPSAAWSHLKSIKVALSGAENLILASDPDREGEAIAWHIVEMLQQQDSLREDVTVARVVFNEITESSIKSALQAPREIDADLVHAYLARRALDYLIGFNVSPLLWRKLPGCQSAGRVQSAALALICDREKEIDEFKAQEYWTVDVQFQKKDRNSANEISLSSHLTHFDSKRLNQLSISSSVEAKAIEEKINLSSFELIGSKTNKIRRNPPAPYITSTLQQDAANKLNFAASYTMKVAQKLYEGVQLSDGKSTGLITYMRTDGLHLSDEAAKDIQSFVTEKYGVNFAAKVTRKYFKKVKNAQEAHEAIRPTDIRRLPSKLVGVLDEDSLKLYTLIWSRTMACQMEPAVTEQIQCDIGNANQSIIFRSSCSRMEFLGFQAAYEDIETIKIRNDEDDKHHRSDVFEILSSLKSGQPLCLTKVELDQHHTQPPPRYSEGSLVKKLEELGIGRPSTYATTIKVLKDRNYITMKNRALCPEFRGRMVSAFLSHYFSEVTDYSFTADMETELDNVSAGSTEWKGLLRDYWTRFSKYCENAGNVHIHQVEKMLEKTFSNFLFSSLPDGNKTCPSCVEGTLVFKVSRYIAKTLYGEDDEDVTPEHQKNNVQEPKLLGLNPGSNEKVLLKSGPYGYYVQLGEDRKGHLPKRASASRIKDVNSITLEDALDLLQYPVTLGNHPDDGQPVILKLAKVGFSIRHRRTIAPVPKNMKPEEITMEKAMELLQGKDVKRCGRPKRNTVVEEAICISNNIANGNHLCPVCQSKWNNLPFTSPISNTIINHSNTFNPPFYNPPFQFSPHFTTPQFPMFTQFPQPQSPVFEPEPSQFSDDEPLPDINPTPSESLSGLQKVSIKAVPERPAVACSESVSQFTVLVGLKAPSISDNARCSQRAPIDLVTVLDVSGSMWGSKLGLLKRAVHFVIDNLGPSDRLSIVSFAYQATRMLPLRRMTENGRVDAKRAVDSLIASGGTNIVEGLKKGVRVLEESRHKNPVTSIIFLSDGNDTENSNSDLFRTFLTSSRPPEYLHLLPDAIFPRNRGRENAGSLRTIPVHSFGFGSDHDPTTMHAISDASGGTFSFIESYEMVQDAFASCIGGLLSVVTQELRVTIRSASNGVEIKSIASGRYASEVSNQGSLGLISVGDLYADEEKEFLINLSVPVILNEKGDGSERKTSLLDIMCSYKDVVSKEVVQVECDLVEIKRPESVSPHDRIVNLEVDRQRNRLYAAESIAEAQQMAEKGDLSGARSLLAKRRSYLVTSAAAQAGDGLCTWLENDMKETEKRMGSEQIYQQAGRAYALSGMSSHALQRATTKGNAVAGAAQVQSFSFGSARPAAAASTPYAAFGAFVTPNMANMVNKSQQLNKTGDNNPKKE</sequence>
<dbReference type="InterPro" id="IPR005733">
    <property type="entry name" value="TopoI_bac-type"/>
</dbReference>
<dbReference type="PROSITE" id="PS50880">
    <property type="entry name" value="TOPRIM"/>
    <property type="match status" value="1"/>
</dbReference>
<dbReference type="Pfam" id="PF00092">
    <property type="entry name" value="VWA"/>
    <property type="match status" value="1"/>
</dbReference>